<reference evidence="4" key="1">
    <citation type="submission" date="2018-05" db="EMBL/GenBank/DDBJ databases">
        <authorList>
            <person name="Lanie J.A."/>
            <person name="Ng W.-L."/>
            <person name="Kazmierczak K.M."/>
            <person name="Andrzejewski T.M."/>
            <person name="Davidsen T.M."/>
            <person name="Wayne K.J."/>
            <person name="Tettelin H."/>
            <person name="Glass J.I."/>
            <person name="Rusch D."/>
            <person name="Podicherti R."/>
            <person name="Tsui H.-C.T."/>
            <person name="Winkler M.E."/>
        </authorList>
    </citation>
    <scope>NUCLEOTIDE SEQUENCE</scope>
    <source>
        <strain evidence="4">ZC4RG45</strain>
    </source>
</reference>
<dbReference type="GO" id="GO:0003723">
    <property type="term" value="F:RNA binding"/>
    <property type="evidence" value="ECO:0007669"/>
    <property type="project" value="InterPro"/>
</dbReference>
<reference evidence="3" key="4">
    <citation type="submission" date="2023-08" db="EMBL/GenBank/DDBJ databases">
        <authorList>
            <person name="Guima S.E.S."/>
            <person name="Martins L.F."/>
            <person name="Silva A.M."/>
            <person name="Setubal J.C."/>
        </authorList>
    </citation>
    <scope>NUCLEOTIDE SEQUENCE</scope>
    <source>
        <strain evidence="3">ZC4RG45</strain>
    </source>
</reference>
<dbReference type="Gene3D" id="3.10.450.30">
    <property type="entry name" value="Microbial ribonucleases"/>
    <property type="match status" value="1"/>
</dbReference>
<reference evidence="3 5" key="3">
    <citation type="journal article" date="2021" name="BMC Genomics">
        <title>Genome-resolved metagenome and metatranscriptome analyses of thermophilic composting reveal key bacterial players and their metabolic interactions.</title>
        <authorList>
            <person name="Braga L.P.P."/>
            <person name="Pereira R.V."/>
            <person name="Martins L.F."/>
            <person name="Moura L.M.S."/>
            <person name="Sanchez F.B."/>
            <person name="Patane J.S.L."/>
            <person name="da Silva A.M."/>
            <person name="Setubal J.C."/>
        </authorList>
    </citation>
    <scope>NUCLEOTIDE SEQUENCE [LARGE SCALE GENOMIC DNA]</scope>
    <source>
        <strain evidence="3">ZC4RG45</strain>
    </source>
</reference>
<dbReference type="Proteomes" id="UP000249324">
    <property type="component" value="Unassembled WGS sequence"/>
</dbReference>
<dbReference type="InterPro" id="IPR000026">
    <property type="entry name" value="N1-like"/>
</dbReference>
<reference evidence="3" key="2">
    <citation type="submission" date="2018-05" db="EMBL/GenBank/DDBJ databases">
        <authorList>
            <person name="Moura L."/>
            <person name="Setubal J.C."/>
        </authorList>
    </citation>
    <scope>NUCLEOTIDE SEQUENCE</scope>
    <source>
        <strain evidence="3">ZC4RG45</strain>
    </source>
</reference>
<dbReference type="Pfam" id="PF00545">
    <property type="entry name" value="Ribonuclease"/>
    <property type="match status" value="1"/>
</dbReference>
<keyword evidence="2" id="KW-0378">Hydrolase</keyword>
<dbReference type="EMBL" id="QGUI01000825">
    <property type="protein sequence ID" value="PZM90735.1"/>
    <property type="molecule type" value="Genomic_DNA"/>
</dbReference>
<dbReference type="STRING" id="1111738.GCA_000427905_02423"/>
<evidence type="ECO:0000256" key="2">
    <source>
        <dbReference type="ARBA" id="ARBA00022801"/>
    </source>
</evidence>
<dbReference type="GO" id="GO:0016787">
    <property type="term" value="F:hydrolase activity"/>
    <property type="evidence" value="ECO:0007669"/>
    <property type="project" value="UniProtKB-KW"/>
</dbReference>
<organism evidence="4">
    <name type="scientific">Thermocrispum agreste</name>
    <dbReference type="NCBI Taxonomy" id="37925"/>
    <lineage>
        <taxon>Bacteria</taxon>
        <taxon>Bacillati</taxon>
        <taxon>Actinomycetota</taxon>
        <taxon>Actinomycetes</taxon>
        <taxon>Pseudonocardiales</taxon>
        <taxon>Pseudonocardiaceae</taxon>
        <taxon>Thermocrispum</taxon>
    </lineage>
</organism>
<dbReference type="InterPro" id="IPR016191">
    <property type="entry name" value="Ribonuclease/ribotoxin"/>
</dbReference>
<sequence>MREAPPRRNRRRITAALVGLLLLVGAGWVAQNQWGGSATDQLPGAESGLPITPLSELPAEARQTWRLIQRGGPFPERQDGTVFGNREGLLPAREHGYYREYTVPTPNSPDRGARRLVTGEGDELYYTPDHYRSFVVVDPDR</sequence>
<evidence type="ECO:0000313" key="4">
    <source>
        <dbReference type="EMBL" id="PZM90735.1"/>
    </source>
</evidence>
<dbReference type="GO" id="GO:0004521">
    <property type="term" value="F:RNA endonuclease activity"/>
    <property type="evidence" value="ECO:0007669"/>
    <property type="project" value="InterPro"/>
</dbReference>
<evidence type="ECO:0000313" key="3">
    <source>
        <dbReference type="EMBL" id="MFO7191021.1"/>
    </source>
</evidence>
<dbReference type="EMBL" id="QGUI02000012">
    <property type="protein sequence ID" value="MFO7191021.1"/>
    <property type="molecule type" value="Genomic_DNA"/>
</dbReference>
<evidence type="ECO:0000256" key="1">
    <source>
        <dbReference type="ARBA" id="ARBA00022722"/>
    </source>
</evidence>
<name>A0A2W4IYP2_9PSEU</name>
<protein>
    <submittedName>
        <fullName evidence="4">Ribonuclease N</fullName>
    </submittedName>
    <submittedName>
        <fullName evidence="3">Ribonuclease domain-containing protein</fullName>
    </submittedName>
</protein>
<gene>
    <name evidence="3" type="ORF">DIU77_002105</name>
    <name evidence="4" type="ORF">DIU77_17520</name>
</gene>
<evidence type="ECO:0000313" key="5">
    <source>
        <dbReference type="Proteomes" id="UP000249324"/>
    </source>
</evidence>
<keyword evidence="1" id="KW-0540">Nuclease</keyword>
<dbReference type="SUPFAM" id="SSF53933">
    <property type="entry name" value="Microbial ribonucleases"/>
    <property type="match status" value="1"/>
</dbReference>
<comment type="caution">
    <text evidence="4">The sequence shown here is derived from an EMBL/GenBank/DDBJ whole genome shotgun (WGS) entry which is preliminary data.</text>
</comment>
<proteinExistence type="predicted"/>
<accession>A0A2W4IYP2</accession>
<dbReference type="AlphaFoldDB" id="A0A2W4IYP2"/>